<dbReference type="EMBL" id="MLGG01000068">
    <property type="protein sequence ID" value="KAK1449269.1"/>
    <property type="molecule type" value="Genomic_DNA"/>
</dbReference>
<evidence type="ECO:0000313" key="2">
    <source>
        <dbReference type="EMBL" id="KAK1449269.1"/>
    </source>
</evidence>
<dbReference type="Proteomes" id="UP001239795">
    <property type="component" value="Unassembled WGS sequence"/>
</dbReference>
<organism evidence="2 3">
    <name type="scientific">Colletotrichum melonis</name>
    <dbReference type="NCBI Taxonomy" id="1209925"/>
    <lineage>
        <taxon>Eukaryota</taxon>
        <taxon>Fungi</taxon>
        <taxon>Dikarya</taxon>
        <taxon>Ascomycota</taxon>
        <taxon>Pezizomycotina</taxon>
        <taxon>Sordariomycetes</taxon>
        <taxon>Hypocreomycetidae</taxon>
        <taxon>Glomerellales</taxon>
        <taxon>Glomerellaceae</taxon>
        <taxon>Colletotrichum</taxon>
        <taxon>Colletotrichum acutatum species complex</taxon>
    </lineage>
</organism>
<comment type="caution">
    <text evidence="2">The sequence shown here is derived from an EMBL/GenBank/DDBJ whole genome shotgun (WGS) entry which is preliminary data.</text>
</comment>
<evidence type="ECO:0000313" key="3">
    <source>
        <dbReference type="Proteomes" id="UP001239795"/>
    </source>
</evidence>
<sequence>MSSNIDAEVALRVVNGSDKPAGLPKPKDVQISRVNKRSGAFAWPSRFFLRENISVSWENSPFIAEDLKSTAAELEGDDVGFMLRTEENWAPDRYRIDCILDIVREASLRKLREGDEGAQRKKIALLIDGNNSGAQPTFREFLGGLTAQELYEELRKQRYGDDDEVPIVNADRRLIYISNLDAWGILALVGTAPESLSRLLGDFMINYICASPSIGVSFSTEGPETFTMQFSLPFRVWRSNNGLMSDNRQKKPSGEPLRASRNATFLRCLAQCQGPLNYTDGIYATTMSCMITGYDQWRWTGLVLLETWFDEILDDPSPDMITRYENDFQDGMISDPLCRGKDDATRTEWSPRPYFIRVLEIRIVQIYREWTFLFARLDERLKGIGQILREFDEFERGFSELKDILEELAQDLKETVRSGESFMNTDVRYFINYDESEDASLCIPHLTQIRNTFNILEQLGMRLRDMQQKCRDLMDEAVSARKITQSASYIRLTNKNE</sequence>
<gene>
    <name evidence="2" type="ORF">CMEL01_08584</name>
</gene>
<reference evidence="2 3" key="1">
    <citation type="submission" date="2016-10" db="EMBL/GenBank/DDBJ databases">
        <title>The genome sequence of Colletotrichum fioriniae PJ7.</title>
        <authorList>
            <person name="Baroncelli R."/>
        </authorList>
    </citation>
    <scope>NUCLEOTIDE SEQUENCE [LARGE SCALE GENOMIC DNA]</scope>
    <source>
        <strain evidence="2">Col 31</strain>
    </source>
</reference>
<dbReference type="AlphaFoldDB" id="A0AAI9U092"/>
<accession>A0AAI9U092</accession>
<keyword evidence="1" id="KW-0175">Coiled coil</keyword>
<feature type="coiled-coil region" evidence="1">
    <location>
        <begin position="456"/>
        <end position="483"/>
    </location>
</feature>
<proteinExistence type="predicted"/>
<protein>
    <submittedName>
        <fullName evidence="2">Uncharacterized protein</fullName>
    </submittedName>
</protein>
<keyword evidence="3" id="KW-1185">Reference proteome</keyword>
<name>A0AAI9U092_9PEZI</name>
<evidence type="ECO:0000256" key="1">
    <source>
        <dbReference type="SAM" id="Coils"/>
    </source>
</evidence>